<dbReference type="Pfam" id="PF07992">
    <property type="entry name" value="Pyr_redox_2"/>
    <property type="match status" value="1"/>
</dbReference>
<dbReference type="PRINTS" id="PR00368">
    <property type="entry name" value="FADPNR"/>
</dbReference>
<dbReference type="Proteomes" id="UP000176303">
    <property type="component" value="Unassembled WGS sequence"/>
</dbReference>
<name>A0A1F7U398_9BACT</name>
<protein>
    <recommendedName>
        <fullName evidence="8">FAD/NAD(P)-binding domain-containing protein</fullName>
    </recommendedName>
</protein>
<dbReference type="InterPro" id="IPR023753">
    <property type="entry name" value="FAD/NAD-binding_dom"/>
</dbReference>
<dbReference type="InterPro" id="IPR036188">
    <property type="entry name" value="FAD/NAD-bd_sf"/>
</dbReference>
<evidence type="ECO:0000313" key="6">
    <source>
        <dbReference type="EMBL" id="OGL72719.1"/>
    </source>
</evidence>
<dbReference type="Pfam" id="PF14759">
    <property type="entry name" value="Reductase_C"/>
    <property type="match status" value="1"/>
</dbReference>
<dbReference type="PRINTS" id="PR00411">
    <property type="entry name" value="PNDRDTASEI"/>
</dbReference>
<evidence type="ECO:0000313" key="7">
    <source>
        <dbReference type="Proteomes" id="UP000176303"/>
    </source>
</evidence>
<gene>
    <name evidence="6" type="ORF">A3D72_00595</name>
</gene>
<dbReference type="PANTHER" id="PTHR43429:SF3">
    <property type="entry name" value="NITRITE REDUCTASE [NAD(P)H]"/>
    <property type="match status" value="1"/>
</dbReference>
<organism evidence="6 7">
    <name type="scientific">Candidatus Uhrbacteria bacterium RIFCSPHIGHO2_02_FULL_57_19</name>
    <dbReference type="NCBI Taxonomy" id="1802391"/>
    <lineage>
        <taxon>Bacteria</taxon>
        <taxon>Candidatus Uhriibacteriota</taxon>
    </lineage>
</organism>
<evidence type="ECO:0000259" key="5">
    <source>
        <dbReference type="Pfam" id="PF14759"/>
    </source>
</evidence>
<dbReference type="GO" id="GO:0016491">
    <property type="term" value="F:oxidoreductase activity"/>
    <property type="evidence" value="ECO:0007669"/>
    <property type="project" value="InterPro"/>
</dbReference>
<dbReference type="PANTHER" id="PTHR43429">
    <property type="entry name" value="PYRIDINE NUCLEOTIDE-DISULFIDE OXIDOREDUCTASE DOMAIN-CONTAINING"/>
    <property type="match status" value="1"/>
</dbReference>
<dbReference type="STRING" id="1802391.A3D72_00595"/>
<dbReference type="SUPFAM" id="SSF51905">
    <property type="entry name" value="FAD/NAD(P)-binding domain"/>
    <property type="match status" value="2"/>
</dbReference>
<comment type="cofactor">
    <cofactor evidence="1">
        <name>FAD</name>
        <dbReference type="ChEBI" id="CHEBI:57692"/>
    </cofactor>
</comment>
<keyword evidence="3" id="KW-0274">FAD</keyword>
<evidence type="ECO:0000256" key="1">
    <source>
        <dbReference type="ARBA" id="ARBA00001974"/>
    </source>
</evidence>
<dbReference type="Gene3D" id="3.30.390.30">
    <property type="match status" value="1"/>
</dbReference>
<accession>A0A1F7U398</accession>
<feature type="domain" description="Reductase C-terminal" evidence="5">
    <location>
        <begin position="343"/>
        <end position="423"/>
    </location>
</feature>
<dbReference type="Gene3D" id="3.50.50.60">
    <property type="entry name" value="FAD/NAD(P)-binding domain"/>
    <property type="match status" value="2"/>
</dbReference>
<comment type="caution">
    <text evidence="6">The sequence shown here is derived from an EMBL/GenBank/DDBJ whole genome shotgun (WGS) entry which is preliminary data.</text>
</comment>
<feature type="domain" description="FAD/NAD(P)-binding" evidence="4">
    <location>
        <begin position="5"/>
        <end position="317"/>
    </location>
</feature>
<evidence type="ECO:0000259" key="4">
    <source>
        <dbReference type="Pfam" id="PF07992"/>
    </source>
</evidence>
<dbReference type="InterPro" id="IPR016156">
    <property type="entry name" value="FAD/NAD-linked_Rdtase_dimer_sf"/>
</dbReference>
<evidence type="ECO:0000256" key="3">
    <source>
        <dbReference type="ARBA" id="ARBA00022827"/>
    </source>
</evidence>
<dbReference type="EMBL" id="MGDZ01000053">
    <property type="protein sequence ID" value="OGL72719.1"/>
    <property type="molecule type" value="Genomic_DNA"/>
</dbReference>
<keyword evidence="2" id="KW-0285">Flavoprotein</keyword>
<evidence type="ECO:0000256" key="2">
    <source>
        <dbReference type="ARBA" id="ARBA00022630"/>
    </source>
</evidence>
<dbReference type="SUPFAM" id="SSF55424">
    <property type="entry name" value="FAD/NAD-linked reductases, dimerisation (C-terminal) domain"/>
    <property type="match status" value="1"/>
</dbReference>
<reference evidence="6 7" key="1">
    <citation type="journal article" date="2016" name="Nat. Commun.">
        <title>Thousands of microbial genomes shed light on interconnected biogeochemical processes in an aquifer system.</title>
        <authorList>
            <person name="Anantharaman K."/>
            <person name="Brown C.T."/>
            <person name="Hug L.A."/>
            <person name="Sharon I."/>
            <person name="Castelle C.J."/>
            <person name="Probst A.J."/>
            <person name="Thomas B.C."/>
            <person name="Singh A."/>
            <person name="Wilkins M.J."/>
            <person name="Karaoz U."/>
            <person name="Brodie E.L."/>
            <person name="Williams K.H."/>
            <person name="Hubbard S.S."/>
            <person name="Banfield J.F."/>
        </authorList>
    </citation>
    <scope>NUCLEOTIDE SEQUENCE [LARGE SCALE GENOMIC DNA]</scope>
</reference>
<sequence>MNRFDFLIIGGGIAGVTAAGELRRLLPNSSIGIISDENYPLYSRVLLPHYVRGKIPREKVFFKDWQWYAERGIDVYRGRTAARLDVGGHRATLDDGIEISYEKLLIAAGGRPRKLPVPGADSPGVLPFRTLDDADRIVRALDGLSLRPENEREAAIIGGGLIGLEFPPIFRDRGFRTSFIIREPRFWNWLWDDVSGEILESTLTANGVKLYNSEECQMIVGDNPSTSLRAGSGIRAVRTSSGREIPARILGFGVGIIPNLEFAASAGVTCERGVLTDEYLMTNVPDIFAAGDVAEFWNKDLGRRQFLGNWMNAQEQGRVAAANMAGERGEFSLVSQYAATVFDLVVSFIGDVRADLETTVIARGEAQARQYGRLLIRDGRLVGATLSNRIADRIPIAELIKRKVDIRGSEAALADPATDLKTLF</sequence>
<proteinExistence type="predicted"/>
<dbReference type="InterPro" id="IPR028202">
    <property type="entry name" value="Reductase_C"/>
</dbReference>
<dbReference type="InterPro" id="IPR050260">
    <property type="entry name" value="FAD-bd_OxRdtase"/>
</dbReference>
<dbReference type="AlphaFoldDB" id="A0A1F7U398"/>
<evidence type="ECO:0008006" key="8">
    <source>
        <dbReference type="Google" id="ProtNLM"/>
    </source>
</evidence>